<dbReference type="Gene3D" id="3.40.50.2000">
    <property type="entry name" value="Glycogen Phosphorylase B"/>
    <property type="match status" value="1"/>
</dbReference>
<keyword evidence="1 4" id="KW-0328">Glycosyltransferase</keyword>
<name>A0A517SI93_9PLAN</name>
<dbReference type="PANTHER" id="PTHR12526">
    <property type="entry name" value="GLYCOSYLTRANSFERASE"/>
    <property type="match status" value="1"/>
</dbReference>
<organism evidence="4 5">
    <name type="scientific">Caulifigura coniformis</name>
    <dbReference type="NCBI Taxonomy" id="2527983"/>
    <lineage>
        <taxon>Bacteria</taxon>
        <taxon>Pseudomonadati</taxon>
        <taxon>Planctomycetota</taxon>
        <taxon>Planctomycetia</taxon>
        <taxon>Planctomycetales</taxon>
        <taxon>Planctomycetaceae</taxon>
        <taxon>Caulifigura</taxon>
    </lineage>
</organism>
<keyword evidence="5" id="KW-1185">Reference proteome</keyword>
<evidence type="ECO:0000313" key="4">
    <source>
        <dbReference type="EMBL" id="QDT55840.1"/>
    </source>
</evidence>
<dbReference type="InParanoid" id="A0A517SI93"/>
<sequence length="384" mass="42326">MSQKTLVYFAPVGEGGLSIYAAQQVAAIAACGVRVHVIGSKSVVRRLPSSPLIEVQELPESEPGKSRVSRGLAFVRQAVSQVKELVASVRRVNAPAVLISAYSEYFSPMWAGSLRRLHRQGTRFGVIVHDPQRDFVVGPRLWHEFSVSQAYSFIDVAFVHGEGPIDTGRPSRQLHRVTIRHGLLDTSDQLGKADRGKHRAEFGLPSEAPVLLSFGHIRDGKNLDLIIRALAQFPEAHLLVVGREQSGAQRPIAEYHALAEEVGVAGRCHWVHDFVPDEDVFSYFDASDIAMITYSREFCSASGVLSAAVRFERRVVASAGGGPLQPDVEEYHLGTFCEPDCEKALAVAIRSELENPSQPQWERYRRDHSWEANAQTCLAELGVV</sequence>
<feature type="domain" description="Glycosyl transferase family 1" evidence="3">
    <location>
        <begin position="195"/>
        <end position="359"/>
    </location>
</feature>
<dbReference type="Pfam" id="PF00534">
    <property type="entry name" value="Glycos_transf_1"/>
    <property type="match status" value="1"/>
</dbReference>
<dbReference type="KEGG" id="ccos:Pan44_38880"/>
<dbReference type="PROSITE" id="PS51257">
    <property type="entry name" value="PROKAR_LIPOPROTEIN"/>
    <property type="match status" value="1"/>
</dbReference>
<evidence type="ECO:0000256" key="2">
    <source>
        <dbReference type="ARBA" id="ARBA00022679"/>
    </source>
</evidence>
<evidence type="ECO:0000259" key="3">
    <source>
        <dbReference type="Pfam" id="PF00534"/>
    </source>
</evidence>
<evidence type="ECO:0000313" key="5">
    <source>
        <dbReference type="Proteomes" id="UP000315700"/>
    </source>
</evidence>
<dbReference type="EC" id="2.4.1.250" evidence="4"/>
<dbReference type="RefSeq" id="WP_197453469.1">
    <property type="nucleotide sequence ID" value="NZ_CP036271.1"/>
</dbReference>
<dbReference type="Proteomes" id="UP000315700">
    <property type="component" value="Chromosome"/>
</dbReference>
<proteinExistence type="predicted"/>
<dbReference type="EMBL" id="CP036271">
    <property type="protein sequence ID" value="QDT55840.1"/>
    <property type="molecule type" value="Genomic_DNA"/>
</dbReference>
<keyword evidence="2 4" id="KW-0808">Transferase</keyword>
<accession>A0A517SI93</accession>
<dbReference type="SUPFAM" id="SSF53756">
    <property type="entry name" value="UDP-Glycosyltransferase/glycogen phosphorylase"/>
    <property type="match status" value="1"/>
</dbReference>
<protein>
    <submittedName>
        <fullName evidence="4">D-inositol-3-phosphate glycosyltransferase</fullName>
        <ecNumber evidence="4">2.4.1.250</ecNumber>
    </submittedName>
</protein>
<reference evidence="4 5" key="1">
    <citation type="submission" date="2019-02" db="EMBL/GenBank/DDBJ databases">
        <title>Deep-cultivation of Planctomycetes and their phenomic and genomic characterization uncovers novel biology.</title>
        <authorList>
            <person name="Wiegand S."/>
            <person name="Jogler M."/>
            <person name="Boedeker C."/>
            <person name="Pinto D."/>
            <person name="Vollmers J."/>
            <person name="Rivas-Marin E."/>
            <person name="Kohn T."/>
            <person name="Peeters S.H."/>
            <person name="Heuer A."/>
            <person name="Rast P."/>
            <person name="Oberbeckmann S."/>
            <person name="Bunk B."/>
            <person name="Jeske O."/>
            <person name="Meyerdierks A."/>
            <person name="Storesund J.E."/>
            <person name="Kallscheuer N."/>
            <person name="Luecker S."/>
            <person name="Lage O.M."/>
            <person name="Pohl T."/>
            <person name="Merkel B.J."/>
            <person name="Hornburger P."/>
            <person name="Mueller R.-W."/>
            <person name="Bruemmer F."/>
            <person name="Labrenz M."/>
            <person name="Spormann A.M."/>
            <person name="Op den Camp H."/>
            <person name="Overmann J."/>
            <person name="Amann R."/>
            <person name="Jetten M.S.M."/>
            <person name="Mascher T."/>
            <person name="Medema M.H."/>
            <person name="Devos D.P."/>
            <person name="Kaster A.-K."/>
            <person name="Ovreas L."/>
            <person name="Rohde M."/>
            <person name="Galperin M.Y."/>
            <person name="Jogler C."/>
        </authorList>
    </citation>
    <scope>NUCLEOTIDE SEQUENCE [LARGE SCALE GENOMIC DNA]</scope>
    <source>
        <strain evidence="4 5">Pan44</strain>
    </source>
</reference>
<dbReference type="InterPro" id="IPR001296">
    <property type="entry name" value="Glyco_trans_1"/>
</dbReference>
<evidence type="ECO:0000256" key="1">
    <source>
        <dbReference type="ARBA" id="ARBA00022676"/>
    </source>
</evidence>
<dbReference type="AlphaFoldDB" id="A0A517SI93"/>
<dbReference type="PANTHER" id="PTHR12526:SF510">
    <property type="entry name" value="D-INOSITOL 3-PHOSPHATE GLYCOSYLTRANSFERASE"/>
    <property type="match status" value="1"/>
</dbReference>
<dbReference type="GO" id="GO:0102710">
    <property type="term" value="F:D-inositol-3-phosphate glycosyltransferase activity"/>
    <property type="evidence" value="ECO:0007669"/>
    <property type="project" value="UniProtKB-EC"/>
</dbReference>
<gene>
    <name evidence="4" type="primary">mshA_4</name>
    <name evidence="4" type="ORF">Pan44_38880</name>
</gene>